<proteinExistence type="predicted"/>
<feature type="region of interest" description="Disordered" evidence="1">
    <location>
        <begin position="16"/>
        <end position="45"/>
    </location>
</feature>
<sequence length="188" mass="20471">MAQSVTLLKVRQLRRMPEHSAPGSGSGSDPGPGPGPGPHPDSGSARCLRVAESAVVIGVLLMPQGQPHAPCSTLLSFVVLHVPRAAHRQVLAIWPRTPLFAASKKEKTAKRRVLCRATKKKWHKNRVHASKIQRSAYENEPARGKATGHDERNAGKKYGKVHRRGSGLDADDCCSSLFKFYVLAFHTC</sequence>
<dbReference type="AlphaFoldDB" id="B4R7J1"/>
<dbReference type="PhylomeDB" id="B4R7J1"/>
<protein>
    <submittedName>
        <fullName evidence="2">GD17984</fullName>
    </submittedName>
</protein>
<feature type="region of interest" description="Disordered" evidence="1">
    <location>
        <begin position="137"/>
        <end position="161"/>
    </location>
</feature>
<reference evidence="2 3" key="1">
    <citation type="journal article" date="2007" name="Nature">
        <title>Evolution of genes and genomes on the Drosophila phylogeny.</title>
        <authorList>
            <consortium name="Drosophila 12 Genomes Consortium"/>
            <person name="Clark A.G."/>
            <person name="Eisen M.B."/>
            <person name="Smith D.R."/>
            <person name="Bergman C.M."/>
            <person name="Oliver B."/>
            <person name="Markow T.A."/>
            <person name="Kaufman T.C."/>
            <person name="Kellis M."/>
            <person name="Gelbart W."/>
            <person name="Iyer V.N."/>
            <person name="Pollard D.A."/>
            <person name="Sackton T.B."/>
            <person name="Larracuente A.M."/>
            <person name="Singh N.D."/>
            <person name="Abad J.P."/>
            <person name="Abt D.N."/>
            <person name="Adryan B."/>
            <person name="Aguade M."/>
            <person name="Akashi H."/>
            <person name="Anderson W.W."/>
            <person name="Aquadro C.F."/>
            <person name="Ardell D.H."/>
            <person name="Arguello R."/>
            <person name="Artieri C.G."/>
            <person name="Barbash D.A."/>
            <person name="Barker D."/>
            <person name="Barsanti P."/>
            <person name="Batterham P."/>
            <person name="Batzoglou S."/>
            <person name="Begun D."/>
            <person name="Bhutkar A."/>
            <person name="Blanco E."/>
            <person name="Bosak S.A."/>
            <person name="Bradley R.K."/>
            <person name="Brand A.D."/>
            <person name="Brent M.R."/>
            <person name="Brooks A.N."/>
            <person name="Brown R.H."/>
            <person name="Butlin R.K."/>
            <person name="Caggese C."/>
            <person name="Calvi B.R."/>
            <person name="Bernardo de Carvalho A."/>
            <person name="Caspi A."/>
            <person name="Castrezana S."/>
            <person name="Celniker S.E."/>
            <person name="Chang J.L."/>
            <person name="Chapple C."/>
            <person name="Chatterji S."/>
            <person name="Chinwalla A."/>
            <person name="Civetta A."/>
            <person name="Clifton S.W."/>
            <person name="Comeron J.M."/>
            <person name="Costello J.C."/>
            <person name="Coyne J.A."/>
            <person name="Daub J."/>
            <person name="David R.G."/>
            <person name="Delcher A.L."/>
            <person name="Delehaunty K."/>
            <person name="Do C.B."/>
            <person name="Ebling H."/>
            <person name="Edwards K."/>
            <person name="Eickbush T."/>
            <person name="Evans J.D."/>
            <person name="Filipski A."/>
            <person name="Findeiss S."/>
            <person name="Freyhult E."/>
            <person name="Fulton L."/>
            <person name="Fulton R."/>
            <person name="Garcia A.C."/>
            <person name="Gardiner A."/>
            <person name="Garfield D.A."/>
            <person name="Garvin B.E."/>
            <person name="Gibson G."/>
            <person name="Gilbert D."/>
            <person name="Gnerre S."/>
            <person name="Godfrey J."/>
            <person name="Good R."/>
            <person name="Gotea V."/>
            <person name="Gravely B."/>
            <person name="Greenberg A.J."/>
            <person name="Griffiths-Jones S."/>
            <person name="Gross S."/>
            <person name="Guigo R."/>
            <person name="Gustafson E.A."/>
            <person name="Haerty W."/>
            <person name="Hahn M.W."/>
            <person name="Halligan D.L."/>
            <person name="Halpern A.L."/>
            <person name="Halter G.M."/>
            <person name="Han M.V."/>
            <person name="Heger A."/>
            <person name="Hillier L."/>
            <person name="Hinrichs A.S."/>
            <person name="Holmes I."/>
            <person name="Hoskins R.A."/>
            <person name="Hubisz M.J."/>
            <person name="Hultmark D."/>
            <person name="Huntley M.A."/>
            <person name="Jaffe D.B."/>
            <person name="Jagadeeshan S."/>
            <person name="Jeck W.R."/>
            <person name="Johnson J."/>
            <person name="Jones C.D."/>
            <person name="Jordan W.C."/>
            <person name="Karpen G.H."/>
            <person name="Kataoka E."/>
            <person name="Keightley P.D."/>
            <person name="Kheradpour P."/>
            <person name="Kirkness E.F."/>
            <person name="Koerich L.B."/>
            <person name="Kristiansen K."/>
            <person name="Kudrna D."/>
            <person name="Kulathinal R.J."/>
            <person name="Kumar S."/>
            <person name="Kwok R."/>
            <person name="Lander E."/>
            <person name="Langley C.H."/>
            <person name="Lapoint R."/>
            <person name="Lazzaro B.P."/>
            <person name="Lee S.J."/>
            <person name="Levesque L."/>
            <person name="Li R."/>
            <person name="Lin C.F."/>
            <person name="Lin M.F."/>
            <person name="Lindblad-Toh K."/>
            <person name="Llopart A."/>
            <person name="Long M."/>
            <person name="Low L."/>
            <person name="Lozovsky E."/>
            <person name="Lu J."/>
            <person name="Luo M."/>
            <person name="Machado C.A."/>
            <person name="Makalowski W."/>
            <person name="Marzo M."/>
            <person name="Matsuda M."/>
            <person name="Matzkin L."/>
            <person name="McAllister B."/>
            <person name="McBride C.S."/>
            <person name="McKernan B."/>
            <person name="McKernan K."/>
            <person name="Mendez-Lago M."/>
            <person name="Minx P."/>
            <person name="Mollenhauer M.U."/>
            <person name="Montooth K."/>
            <person name="Mount S.M."/>
            <person name="Mu X."/>
            <person name="Myers E."/>
            <person name="Negre B."/>
            <person name="Newfeld S."/>
            <person name="Nielsen R."/>
            <person name="Noor M.A."/>
            <person name="O'Grady P."/>
            <person name="Pachter L."/>
            <person name="Papaceit M."/>
            <person name="Parisi M.J."/>
            <person name="Parisi M."/>
            <person name="Parts L."/>
            <person name="Pedersen J.S."/>
            <person name="Pesole G."/>
            <person name="Phillippy A.M."/>
            <person name="Ponting C.P."/>
            <person name="Pop M."/>
            <person name="Porcelli D."/>
            <person name="Powell J.R."/>
            <person name="Prohaska S."/>
            <person name="Pruitt K."/>
            <person name="Puig M."/>
            <person name="Quesneville H."/>
            <person name="Ram K.R."/>
            <person name="Rand D."/>
            <person name="Rasmussen M.D."/>
            <person name="Reed L.K."/>
            <person name="Reenan R."/>
            <person name="Reily A."/>
            <person name="Remington K.A."/>
            <person name="Rieger T.T."/>
            <person name="Ritchie M.G."/>
            <person name="Robin C."/>
            <person name="Rogers Y.H."/>
            <person name="Rohde C."/>
            <person name="Rozas J."/>
            <person name="Rubenfield M.J."/>
            <person name="Ruiz A."/>
            <person name="Russo S."/>
            <person name="Salzberg S.L."/>
            <person name="Sanchez-Gracia A."/>
            <person name="Saranga D.J."/>
            <person name="Sato H."/>
            <person name="Schaeffer S.W."/>
            <person name="Schatz M.C."/>
            <person name="Schlenke T."/>
            <person name="Schwartz R."/>
            <person name="Segarra C."/>
            <person name="Singh R.S."/>
            <person name="Sirot L."/>
            <person name="Sirota M."/>
            <person name="Sisneros N.B."/>
            <person name="Smith C.D."/>
            <person name="Smith T.F."/>
            <person name="Spieth J."/>
            <person name="Stage D.E."/>
            <person name="Stark A."/>
            <person name="Stephan W."/>
            <person name="Strausberg R.L."/>
            <person name="Strempel S."/>
            <person name="Sturgill D."/>
            <person name="Sutton G."/>
            <person name="Sutton G.G."/>
            <person name="Tao W."/>
            <person name="Teichmann S."/>
            <person name="Tobari Y.N."/>
            <person name="Tomimura Y."/>
            <person name="Tsolas J.M."/>
            <person name="Valente V.L."/>
            <person name="Venter E."/>
            <person name="Venter J.C."/>
            <person name="Vicario S."/>
            <person name="Vieira F.G."/>
            <person name="Vilella A.J."/>
            <person name="Villasante A."/>
            <person name="Walenz B."/>
            <person name="Wang J."/>
            <person name="Wasserman M."/>
            <person name="Watts T."/>
            <person name="Wilson D."/>
            <person name="Wilson R.K."/>
            <person name="Wing R.A."/>
            <person name="Wolfner M.F."/>
            <person name="Wong A."/>
            <person name="Wong G.K."/>
            <person name="Wu C.I."/>
            <person name="Wu G."/>
            <person name="Yamamoto D."/>
            <person name="Yang H.P."/>
            <person name="Yang S.P."/>
            <person name="Yorke J.A."/>
            <person name="Yoshida K."/>
            <person name="Zdobnov E."/>
            <person name="Zhang P."/>
            <person name="Zhang Y."/>
            <person name="Zimin A.V."/>
            <person name="Baldwin J."/>
            <person name="Abdouelleil A."/>
            <person name="Abdulkadir J."/>
            <person name="Abebe A."/>
            <person name="Abera B."/>
            <person name="Abreu J."/>
            <person name="Acer S.C."/>
            <person name="Aftuck L."/>
            <person name="Alexander A."/>
            <person name="An P."/>
            <person name="Anderson E."/>
            <person name="Anderson S."/>
            <person name="Arachi H."/>
            <person name="Azer M."/>
            <person name="Bachantsang P."/>
            <person name="Barry A."/>
            <person name="Bayul T."/>
            <person name="Berlin A."/>
            <person name="Bessette D."/>
            <person name="Bloom T."/>
            <person name="Blye J."/>
            <person name="Boguslavskiy L."/>
            <person name="Bonnet C."/>
            <person name="Boukhgalter B."/>
            <person name="Bourzgui I."/>
            <person name="Brown A."/>
            <person name="Cahill P."/>
            <person name="Channer S."/>
            <person name="Cheshatsang Y."/>
            <person name="Chuda L."/>
            <person name="Citroen M."/>
            <person name="Collymore A."/>
            <person name="Cooke P."/>
            <person name="Costello M."/>
            <person name="D'Aco K."/>
            <person name="Daza R."/>
            <person name="De Haan G."/>
            <person name="DeGray S."/>
            <person name="DeMaso C."/>
            <person name="Dhargay N."/>
            <person name="Dooley K."/>
            <person name="Dooley E."/>
            <person name="Doricent M."/>
            <person name="Dorje P."/>
            <person name="Dorjee K."/>
            <person name="Dupes A."/>
            <person name="Elong R."/>
            <person name="Falk J."/>
            <person name="Farina A."/>
            <person name="Faro S."/>
            <person name="Ferguson D."/>
            <person name="Fisher S."/>
            <person name="Foley C.D."/>
            <person name="Franke A."/>
            <person name="Friedrich D."/>
            <person name="Gadbois L."/>
            <person name="Gearin G."/>
            <person name="Gearin C.R."/>
            <person name="Giannoukos G."/>
            <person name="Goode T."/>
            <person name="Graham J."/>
            <person name="Grandbois E."/>
            <person name="Grewal S."/>
            <person name="Gyaltsen K."/>
            <person name="Hafez N."/>
            <person name="Hagos B."/>
            <person name="Hall J."/>
            <person name="Henson C."/>
            <person name="Hollinger A."/>
            <person name="Honan T."/>
            <person name="Huard M.D."/>
            <person name="Hughes L."/>
            <person name="Hurhula B."/>
            <person name="Husby M.E."/>
            <person name="Kamat A."/>
            <person name="Kanga B."/>
            <person name="Kashin S."/>
            <person name="Khazanovich D."/>
            <person name="Kisner P."/>
            <person name="Lance K."/>
            <person name="Lara M."/>
            <person name="Lee W."/>
            <person name="Lennon N."/>
            <person name="Letendre F."/>
            <person name="LeVine R."/>
            <person name="Lipovsky A."/>
            <person name="Liu X."/>
            <person name="Liu J."/>
            <person name="Liu S."/>
            <person name="Lokyitsang T."/>
            <person name="Lokyitsang Y."/>
            <person name="Lubonja R."/>
            <person name="Lui A."/>
            <person name="MacDonald P."/>
            <person name="Magnisalis V."/>
            <person name="Maru K."/>
            <person name="Matthews C."/>
            <person name="McCusker W."/>
            <person name="McDonough S."/>
            <person name="Mehta T."/>
            <person name="Meldrim J."/>
            <person name="Meneus L."/>
            <person name="Mihai O."/>
            <person name="Mihalev A."/>
            <person name="Mihova T."/>
            <person name="Mittelman R."/>
            <person name="Mlenga V."/>
            <person name="Montmayeur A."/>
            <person name="Mulrain L."/>
            <person name="Navidi A."/>
            <person name="Naylor J."/>
            <person name="Negash T."/>
            <person name="Nguyen T."/>
            <person name="Nguyen N."/>
            <person name="Nicol R."/>
            <person name="Norbu C."/>
            <person name="Norbu N."/>
            <person name="Novod N."/>
            <person name="O'Neill B."/>
            <person name="Osman S."/>
            <person name="Markiewicz E."/>
            <person name="Oyono O.L."/>
            <person name="Patti C."/>
            <person name="Phunkhang P."/>
            <person name="Pierre F."/>
            <person name="Priest M."/>
            <person name="Raghuraman S."/>
            <person name="Rege F."/>
            <person name="Reyes R."/>
            <person name="Rise C."/>
            <person name="Rogov P."/>
            <person name="Ross K."/>
            <person name="Ryan E."/>
            <person name="Settipalli S."/>
            <person name="Shea T."/>
            <person name="Sherpa N."/>
            <person name="Shi L."/>
            <person name="Shih D."/>
            <person name="Sparrow T."/>
            <person name="Spaulding J."/>
            <person name="Stalker J."/>
            <person name="Stange-Thomann N."/>
            <person name="Stavropoulos S."/>
            <person name="Stone C."/>
            <person name="Strader C."/>
            <person name="Tesfaye S."/>
            <person name="Thomson T."/>
            <person name="Thoulutsang Y."/>
            <person name="Thoulutsang D."/>
            <person name="Topham K."/>
            <person name="Topping I."/>
            <person name="Tsamla T."/>
            <person name="Vassiliev H."/>
            <person name="Vo A."/>
            <person name="Wangchuk T."/>
            <person name="Wangdi T."/>
            <person name="Weiand M."/>
            <person name="Wilkinson J."/>
            <person name="Wilson A."/>
            <person name="Yadav S."/>
            <person name="Young G."/>
            <person name="Yu Q."/>
            <person name="Zembek L."/>
            <person name="Zhong D."/>
            <person name="Zimmer A."/>
            <person name="Zwirko Z."/>
            <person name="Jaffe D.B."/>
            <person name="Alvarez P."/>
            <person name="Brockman W."/>
            <person name="Butler J."/>
            <person name="Chin C."/>
            <person name="Gnerre S."/>
            <person name="Grabherr M."/>
            <person name="Kleber M."/>
            <person name="Mauceli E."/>
            <person name="MacCallum I."/>
        </authorList>
    </citation>
    <scope>NUCLEOTIDE SEQUENCE [LARGE SCALE GENOMIC DNA]</scope>
    <source>
        <strain evidence="3">white501</strain>
    </source>
</reference>
<evidence type="ECO:0000313" key="2">
    <source>
        <dbReference type="EMBL" id="EDX17550.1"/>
    </source>
</evidence>
<organism evidence="2 3">
    <name type="scientific">Drosophila simulans</name>
    <name type="common">Fruit fly</name>
    <dbReference type="NCBI Taxonomy" id="7240"/>
    <lineage>
        <taxon>Eukaryota</taxon>
        <taxon>Metazoa</taxon>
        <taxon>Ecdysozoa</taxon>
        <taxon>Arthropoda</taxon>
        <taxon>Hexapoda</taxon>
        <taxon>Insecta</taxon>
        <taxon>Pterygota</taxon>
        <taxon>Neoptera</taxon>
        <taxon>Endopterygota</taxon>
        <taxon>Diptera</taxon>
        <taxon>Brachycera</taxon>
        <taxon>Muscomorpha</taxon>
        <taxon>Ephydroidea</taxon>
        <taxon>Drosophilidae</taxon>
        <taxon>Drosophila</taxon>
        <taxon>Sophophora</taxon>
    </lineage>
</organism>
<keyword evidence="3" id="KW-1185">Reference proteome</keyword>
<evidence type="ECO:0000313" key="3">
    <source>
        <dbReference type="Proteomes" id="UP000000304"/>
    </source>
</evidence>
<dbReference type="Proteomes" id="UP000000304">
    <property type="component" value="Chromosome X"/>
</dbReference>
<dbReference type="HOGENOM" id="CLU_1455901_0_0_1"/>
<feature type="compositionally biased region" description="Basic and acidic residues" evidence="1">
    <location>
        <begin position="140"/>
        <end position="154"/>
    </location>
</feature>
<accession>B4R7J1</accession>
<evidence type="ECO:0000256" key="1">
    <source>
        <dbReference type="SAM" id="MobiDB-lite"/>
    </source>
</evidence>
<dbReference type="OMA" id="GHDERNA"/>
<dbReference type="EMBL" id="CM000366">
    <property type="protein sequence ID" value="EDX17550.1"/>
    <property type="molecule type" value="Genomic_DNA"/>
</dbReference>
<name>B4R7J1_DROSI</name>
<gene>
    <name evidence="2" type="primary">Dsim\GD17984</name>
    <name evidence="2" type="ORF">Dsim_GD17984</name>
</gene>